<accession>A0A8H6MB14</accession>
<dbReference type="AlphaFoldDB" id="A0A8H6MB14"/>
<evidence type="ECO:0000256" key="1">
    <source>
        <dbReference type="SAM" id="MobiDB-lite"/>
    </source>
</evidence>
<keyword evidence="3" id="KW-1185">Reference proteome</keyword>
<feature type="region of interest" description="Disordered" evidence="1">
    <location>
        <begin position="1"/>
        <end position="153"/>
    </location>
</feature>
<feature type="compositionally biased region" description="Basic and acidic residues" evidence="1">
    <location>
        <begin position="120"/>
        <end position="144"/>
    </location>
</feature>
<evidence type="ECO:0000313" key="2">
    <source>
        <dbReference type="EMBL" id="KAF6761750.1"/>
    </source>
</evidence>
<gene>
    <name evidence="2" type="ORF">DFP72DRAFT_879513</name>
</gene>
<proteinExistence type="predicted"/>
<organism evidence="2 3">
    <name type="scientific">Ephemerocybe angulata</name>
    <dbReference type="NCBI Taxonomy" id="980116"/>
    <lineage>
        <taxon>Eukaryota</taxon>
        <taxon>Fungi</taxon>
        <taxon>Dikarya</taxon>
        <taxon>Basidiomycota</taxon>
        <taxon>Agaricomycotina</taxon>
        <taxon>Agaricomycetes</taxon>
        <taxon>Agaricomycetidae</taxon>
        <taxon>Agaricales</taxon>
        <taxon>Agaricineae</taxon>
        <taxon>Psathyrellaceae</taxon>
        <taxon>Ephemerocybe</taxon>
    </lineage>
</organism>
<sequence length="153" mass="17287">MRNDEDMREGETPNSSLKTRSECEGGGEIQILRVNRKARLDSRDSKTSAEEPGEAEAENWAGEEHAGEGLERFRMPPDARPGMRAGADWTNLSARIEAMSGDGGWEKRKRREGGTNELSSSEREEGKGGKERTRERKENRELKRGEKRRPRSS</sequence>
<dbReference type="EMBL" id="JACGCI010000009">
    <property type="protein sequence ID" value="KAF6761750.1"/>
    <property type="molecule type" value="Genomic_DNA"/>
</dbReference>
<feature type="compositionally biased region" description="Basic and acidic residues" evidence="1">
    <location>
        <begin position="1"/>
        <end position="11"/>
    </location>
</feature>
<reference evidence="2 3" key="1">
    <citation type="submission" date="2020-07" db="EMBL/GenBank/DDBJ databases">
        <title>Comparative genomics of pyrophilous fungi reveals a link between fire events and developmental genes.</title>
        <authorList>
            <consortium name="DOE Joint Genome Institute"/>
            <person name="Steindorff A.S."/>
            <person name="Carver A."/>
            <person name="Calhoun S."/>
            <person name="Stillman K."/>
            <person name="Liu H."/>
            <person name="Lipzen A."/>
            <person name="Pangilinan J."/>
            <person name="Labutti K."/>
            <person name="Bruns T.D."/>
            <person name="Grigoriev I.V."/>
        </authorList>
    </citation>
    <scope>NUCLEOTIDE SEQUENCE [LARGE SCALE GENOMIC DNA]</scope>
    <source>
        <strain evidence="2 3">CBS 144469</strain>
    </source>
</reference>
<protein>
    <submittedName>
        <fullName evidence="2">Uncharacterized protein</fullName>
    </submittedName>
</protein>
<dbReference type="Proteomes" id="UP000521943">
    <property type="component" value="Unassembled WGS sequence"/>
</dbReference>
<feature type="compositionally biased region" description="Basic and acidic residues" evidence="1">
    <location>
        <begin position="38"/>
        <end position="49"/>
    </location>
</feature>
<name>A0A8H6MB14_9AGAR</name>
<comment type="caution">
    <text evidence="2">The sequence shown here is derived from an EMBL/GenBank/DDBJ whole genome shotgun (WGS) entry which is preliminary data.</text>
</comment>
<feature type="compositionally biased region" description="Basic and acidic residues" evidence="1">
    <location>
        <begin position="62"/>
        <end position="77"/>
    </location>
</feature>
<evidence type="ECO:0000313" key="3">
    <source>
        <dbReference type="Proteomes" id="UP000521943"/>
    </source>
</evidence>